<dbReference type="GO" id="GO:0016787">
    <property type="term" value="F:hydrolase activity"/>
    <property type="evidence" value="ECO:0007669"/>
    <property type="project" value="UniProtKB-KW"/>
</dbReference>
<feature type="domain" description="Amidohydrolase-related" evidence="2">
    <location>
        <begin position="15"/>
        <end position="338"/>
    </location>
</feature>
<evidence type="ECO:0000259" key="2">
    <source>
        <dbReference type="Pfam" id="PF04909"/>
    </source>
</evidence>
<dbReference type="Pfam" id="PF04909">
    <property type="entry name" value="Amidohydro_2"/>
    <property type="match status" value="1"/>
</dbReference>
<proteinExistence type="predicted"/>
<evidence type="ECO:0000313" key="4">
    <source>
        <dbReference type="Proteomes" id="UP000284841"/>
    </source>
</evidence>
<dbReference type="PANTHER" id="PTHR21240">
    <property type="entry name" value="2-AMINO-3-CARBOXYLMUCONATE-6-SEMIALDEHYDE DECARBOXYLASE"/>
    <property type="match status" value="1"/>
</dbReference>
<dbReference type="InterPro" id="IPR032466">
    <property type="entry name" value="Metal_Hydrolase"/>
</dbReference>
<dbReference type="AlphaFoldDB" id="A0A415E0I4"/>
<dbReference type="PANTHER" id="PTHR21240:SF28">
    <property type="entry name" value="ISO-OROTATE DECARBOXYLASE (EUROFUNG)"/>
    <property type="match status" value="1"/>
</dbReference>
<reference evidence="3 4" key="1">
    <citation type="submission" date="2018-08" db="EMBL/GenBank/DDBJ databases">
        <title>A genome reference for cultivated species of the human gut microbiota.</title>
        <authorList>
            <person name="Zou Y."/>
            <person name="Xue W."/>
            <person name="Luo G."/>
        </authorList>
    </citation>
    <scope>NUCLEOTIDE SEQUENCE [LARGE SCALE GENOMIC DNA]</scope>
    <source>
        <strain evidence="3 4">AM07-24</strain>
    </source>
</reference>
<dbReference type="GO" id="GO:0016831">
    <property type="term" value="F:carboxy-lyase activity"/>
    <property type="evidence" value="ECO:0007669"/>
    <property type="project" value="InterPro"/>
</dbReference>
<dbReference type="Gene3D" id="3.20.20.140">
    <property type="entry name" value="Metal-dependent hydrolases"/>
    <property type="match status" value="1"/>
</dbReference>
<dbReference type="OrthoDB" id="9777673at2"/>
<dbReference type="GO" id="GO:0005737">
    <property type="term" value="C:cytoplasm"/>
    <property type="evidence" value="ECO:0007669"/>
    <property type="project" value="TreeGrafter"/>
</dbReference>
<dbReference type="STRING" id="1776384.GCA_900086585_00589"/>
<sequence length="342" mass="38924">MSDIKKEIIMKNGYIDVHHHIIPDAYREALAEVGVRKSGGKSIGRWSPEMSLTHMDTLGVEKAYCSLSEPALYPIVEKDIAMGRQKARMLNEYMAKLCEDYPGRFGAFAVLPLPDVEGAIEEAKYALDVLKLDGVGMLSNYRNEFLGNRIFDKLFDELDQRKAVIYIHPSIPPDESVFKRPEFVPYDYLQEFCFNTTRAATNLIFSGTLERCKNIKPILAHMGGTLPYLSWRLNRCFPGNKRPEKEKQVLPEYVYDGWCSLSDSLYEYFGRFYYDAALSCHDIAFSAVEKLAPNHTLFGSDSFYAALDSAKKFVEEIEAYHTGAAYDNIKRENAIKLFSSSL</sequence>
<name>A0A415E0I4_9FIRM</name>
<protein>
    <submittedName>
        <fullName evidence="3">Amidohydrolase</fullName>
    </submittedName>
</protein>
<dbReference type="SUPFAM" id="SSF51556">
    <property type="entry name" value="Metallo-dependent hydrolases"/>
    <property type="match status" value="1"/>
</dbReference>
<dbReference type="GO" id="GO:0019748">
    <property type="term" value="P:secondary metabolic process"/>
    <property type="evidence" value="ECO:0007669"/>
    <property type="project" value="TreeGrafter"/>
</dbReference>
<evidence type="ECO:0000256" key="1">
    <source>
        <dbReference type="ARBA" id="ARBA00023239"/>
    </source>
</evidence>
<comment type="caution">
    <text evidence="3">The sequence shown here is derived from an EMBL/GenBank/DDBJ whole genome shotgun (WGS) entry which is preliminary data.</text>
</comment>
<dbReference type="InterPro" id="IPR032465">
    <property type="entry name" value="ACMSD"/>
</dbReference>
<accession>A0A415E0I4</accession>
<dbReference type="InterPro" id="IPR006680">
    <property type="entry name" value="Amidohydro-rel"/>
</dbReference>
<keyword evidence="3" id="KW-0378">Hydrolase</keyword>
<gene>
    <name evidence="3" type="ORF">DW099_10550</name>
</gene>
<keyword evidence="4" id="KW-1185">Reference proteome</keyword>
<keyword evidence="1" id="KW-0456">Lyase</keyword>
<organism evidence="3 4">
    <name type="scientific">Emergencia timonensis</name>
    <dbReference type="NCBI Taxonomy" id="1776384"/>
    <lineage>
        <taxon>Bacteria</taxon>
        <taxon>Bacillati</taxon>
        <taxon>Bacillota</taxon>
        <taxon>Clostridia</taxon>
        <taxon>Peptostreptococcales</taxon>
        <taxon>Anaerovoracaceae</taxon>
        <taxon>Emergencia</taxon>
    </lineage>
</organism>
<dbReference type="Proteomes" id="UP000284841">
    <property type="component" value="Unassembled WGS sequence"/>
</dbReference>
<dbReference type="EMBL" id="QRMS01000003">
    <property type="protein sequence ID" value="RHJ87137.1"/>
    <property type="molecule type" value="Genomic_DNA"/>
</dbReference>
<evidence type="ECO:0000313" key="3">
    <source>
        <dbReference type="EMBL" id="RHJ87137.1"/>
    </source>
</evidence>